<dbReference type="GO" id="GO:0120231">
    <property type="term" value="C:DNA recombinase auxiliary factor complex"/>
    <property type="evidence" value="ECO:0007669"/>
    <property type="project" value="TreeGrafter"/>
</dbReference>
<protein>
    <recommendedName>
        <fullName evidence="6">Homologous-pairing protein 2 winged helix domain-containing protein</fullName>
    </recommendedName>
</protein>
<sequence length="303" mass="32130">MEPPAAKKLAAGARKPASLAAGASKPAAASLAATAHKPKAKPQKVRGDLAVVVAARAVQTHLEKFQRPFTAAQLWENTQRVVAKKEIVAACARLAAEGDIAVKEFQGGKVLLYYAEPDAMARKHGAFATPDALCDVCFDVLPETIGDAAQTDAQAAKLEKRARLLSEEPTNDELDALLREAEAASSQEYRVDDATLAARVSVLSSGTFVTPEELRAAQEKHDAYLAKWKRLRRVVMDACARVGESCDDDVDLAHLAGVFTDEEAGVLAVPEALLKAAPSSSSASVTAPVVTKKKLGVRKRARA</sequence>
<dbReference type="GO" id="GO:0003690">
    <property type="term" value="F:double-stranded DNA binding"/>
    <property type="evidence" value="ECO:0007669"/>
    <property type="project" value="TreeGrafter"/>
</dbReference>
<name>A0A8J2SE12_9STRA</name>
<evidence type="ECO:0000256" key="2">
    <source>
        <dbReference type="ARBA" id="ARBA00007922"/>
    </source>
</evidence>
<dbReference type="GO" id="GO:0007129">
    <property type="term" value="P:homologous chromosome pairing at meiosis"/>
    <property type="evidence" value="ECO:0007669"/>
    <property type="project" value="TreeGrafter"/>
</dbReference>
<dbReference type="EMBL" id="CAKKNE010000001">
    <property type="protein sequence ID" value="CAH0366604.1"/>
    <property type="molecule type" value="Genomic_DNA"/>
</dbReference>
<keyword evidence="4" id="KW-0539">Nucleus</keyword>
<evidence type="ECO:0000256" key="5">
    <source>
        <dbReference type="ARBA" id="ARBA00023254"/>
    </source>
</evidence>
<reference evidence="7" key="1">
    <citation type="submission" date="2021-11" db="EMBL/GenBank/DDBJ databases">
        <authorList>
            <consortium name="Genoscope - CEA"/>
            <person name="William W."/>
        </authorList>
    </citation>
    <scope>NUCLEOTIDE SEQUENCE</scope>
</reference>
<dbReference type="InterPro" id="IPR036388">
    <property type="entry name" value="WH-like_DNA-bd_sf"/>
</dbReference>
<evidence type="ECO:0000256" key="1">
    <source>
        <dbReference type="ARBA" id="ARBA00004123"/>
    </source>
</evidence>
<dbReference type="Pfam" id="PF07106">
    <property type="entry name" value="WHD_TBPIP"/>
    <property type="match status" value="1"/>
</dbReference>
<dbReference type="GO" id="GO:0000794">
    <property type="term" value="C:condensed nuclear chromosome"/>
    <property type="evidence" value="ECO:0007669"/>
    <property type="project" value="TreeGrafter"/>
</dbReference>
<dbReference type="AlphaFoldDB" id="A0A8J2SE12"/>
<organism evidence="7 8">
    <name type="scientific">Pelagomonas calceolata</name>
    <dbReference type="NCBI Taxonomy" id="35677"/>
    <lineage>
        <taxon>Eukaryota</taxon>
        <taxon>Sar</taxon>
        <taxon>Stramenopiles</taxon>
        <taxon>Ochrophyta</taxon>
        <taxon>Pelagophyceae</taxon>
        <taxon>Pelagomonadales</taxon>
        <taxon>Pelagomonadaceae</taxon>
        <taxon>Pelagomonas</taxon>
    </lineage>
</organism>
<evidence type="ECO:0000313" key="7">
    <source>
        <dbReference type="EMBL" id="CAH0366604.1"/>
    </source>
</evidence>
<accession>A0A8J2SE12</accession>
<gene>
    <name evidence="7" type="ORF">PECAL_1P31050</name>
</gene>
<evidence type="ECO:0000256" key="3">
    <source>
        <dbReference type="ARBA" id="ARBA00023172"/>
    </source>
</evidence>
<comment type="caution">
    <text evidence="7">The sequence shown here is derived from an EMBL/GenBank/DDBJ whole genome shotgun (WGS) entry which is preliminary data.</text>
</comment>
<dbReference type="OrthoDB" id="272266at2759"/>
<keyword evidence="8" id="KW-1185">Reference proteome</keyword>
<keyword evidence="3" id="KW-0233">DNA recombination</keyword>
<keyword evidence="5" id="KW-0469">Meiosis</keyword>
<comment type="subcellular location">
    <subcellularLocation>
        <location evidence="1">Nucleus</location>
    </subcellularLocation>
</comment>
<comment type="similarity">
    <text evidence="2">Belongs to the HOP2 family.</text>
</comment>
<evidence type="ECO:0000313" key="8">
    <source>
        <dbReference type="Proteomes" id="UP000789595"/>
    </source>
</evidence>
<dbReference type="GO" id="GO:0000709">
    <property type="term" value="P:meiotic joint molecule formation"/>
    <property type="evidence" value="ECO:0007669"/>
    <property type="project" value="TreeGrafter"/>
</dbReference>
<evidence type="ECO:0000256" key="4">
    <source>
        <dbReference type="ARBA" id="ARBA00023242"/>
    </source>
</evidence>
<proteinExistence type="inferred from homology"/>
<dbReference type="PANTHER" id="PTHR15938">
    <property type="entry name" value="TBP-1 INTERACTING PROTEIN"/>
    <property type="match status" value="1"/>
</dbReference>
<dbReference type="Gene3D" id="1.10.10.10">
    <property type="entry name" value="Winged helix-like DNA-binding domain superfamily/Winged helix DNA-binding domain"/>
    <property type="match status" value="1"/>
</dbReference>
<dbReference type="Proteomes" id="UP000789595">
    <property type="component" value="Unassembled WGS sequence"/>
</dbReference>
<feature type="domain" description="Homologous-pairing protein 2 winged helix" evidence="6">
    <location>
        <begin position="54"/>
        <end position="115"/>
    </location>
</feature>
<dbReference type="InterPro" id="IPR010776">
    <property type="entry name" value="Hop2_WH_dom"/>
</dbReference>
<dbReference type="GO" id="GO:0120230">
    <property type="term" value="F:recombinase activator activity"/>
    <property type="evidence" value="ECO:0007669"/>
    <property type="project" value="TreeGrafter"/>
</dbReference>
<dbReference type="PANTHER" id="PTHR15938:SF0">
    <property type="entry name" value="HOMOLOGOUS-PAIRING PROTEIN 2 HOMOLOG"/>
    <property type="match status" value="1"/>
</dbReference>
<evidence type="ECO:0000259" key="6">
    <source>
        <dbReference type="Pfam" id="PF07106"/>
    </source>
</evidence>
<dbReference type="GO" id="GO:0010774">
    <property type="term" value="P:meiotic strand invasion involved in reciprocal meiotic recombination"/>
    <property type="evidence" value="ECO:0007669"/>
    <property type="project" value="TreeGrafter"/>
</dbReference>